<dbReference type="KEGG" id="byl:A4V09_01845"/>
<dbReference type="Proteomes" id="UP000092574">
    <property type="component" value="Chromosome"/>
</dbReference>
<evidence type="ECO:0000313" key="2">
    <source>
        <dbReference type="Proteomes" id="UP000092574"/>
    </source>
</evidence>
<sequence length="79" mass="9091">MTQGDTVLVDDLADFRFFSKDCVLFAALCREDEEEPLVCVDYVDIERHLEFPEPNLKSELSGDELVITAERFARCTDCR</sequence>
<gene>
    <name evidence="1" type="ORF">A4V09_01845</name>
</gene>
<protein>
    <submittedName>
        <fullName evidence="1">Uncharacterized protein</fullName>
    </submittedName>
</protein>
<dbReference type="OrthoDB" id="9801077at2"/>
<dbReference type="RefSeq" id="WP_065540840.1">
    <property type="nucleotide sequence ID" value="NZ_CP015405.2"/>
</dbReference>
<proteinExistence type="predicted"/>
<organism evidence="1 2">
    <name type="scientific">Blautia pseudococcoides</name>
    <dbReference type="NCBI Taxonomy" id="1796616"/>
    <lineage>
        <taxon>Bacteria</taxon>
        <taxon>Bacillati</taxon>
        <taxon>Bacillota</taxon>
        <taxon>Clostridia</taxon>
        <taxon>Lachnospirales</taxon>
        <taxon>Lachnospiraceae</taxon>
        <taxon>Blautia</taxon>
    </lineage>
</organism>
<dbReference type="AlphaFoldDB" id="A0A1C7I4S7"/>
<keyword evidence="2" id="KW-1185">Reference proteome</keyword>
<name>A0A1C7I4S7_9FIRM</name>
<accession>A0A1C7I4S7</accession>
<dbReference type="EMBL" id="CP015405">
    <property type="protein sequence ID" value="ANU74611.1"/>
    <property type="molecule type" value="Genomic_DNA"/>
</dbReference>
<evidence type="ECO:0000313" key="1">
    <source>
        <dbReference type="EMBL" id="ANU74611.1"/>
    </source>
</evidence>
<reference evidence="1" key="1">
    <citation type="submission" date="2017-04" db="EMBL/GenBank/DDBJ databases">
        <title>Complete Genome Sequences of Twelve Strains of a Stable Defined Moderately Diverse Mouse Microbiota 2 (sDMDMm2).</title>
        <authorList>
            <person name="Uchimura Y."/>
            <person name="Wyss M."/>
            <person name="Brugiroux S."/>
            <person name="Limenitakis J.P."/>
            <person name="Stecher B."/>
            <person name="McCoy K.D."/>
            <person name="Macpherson A.J."/>
        </authorList>
    </citation>
    <scope>NUCLEOTIDE SEQUENCE</scope>
    <source>
        <strain evidence="1">YL58</strain>
    </source>
</reference>